<sequence>MLVERSKPRIVRRRTVMGMEQQQGPTTRRQSMRTQNIAKASFSSAMPQPVVEKVPLASTPYSRPDLTDCSPIKVPRKETRHMIGDTHEVSPDPKWADWRGNLDLSIGTTNTDYCSNGSDTRSSHNEESLCSAFEPGSNSYIDAQTGISDLTLWGQAYSKS</sequence>
<dbReference type="Proteomes" id="UP001626550">
    <property type="component" value="Unassembled WGS sequence"/>
</dbReference>
<protein>
    <submittedName>
        <fullName evidence="1">Uncharacterized protein</fullName>
    </submittedName>
</protein>
<keyword evidence="2" id="KW-1185">Reference proteome</keyword>
<dbReference type="AlphaFoldDB" id="A0ABD2QFV0"/>
<proteinExistence type="predicted"/>
<gene>
    <name evidence="1" type="ORF">Ciccas_003701</name>
</gene>
<evidence type="ECO:0000313" key="1">
    <source>
        <dbReference type="EMBL" id="KAL3317636.1"/>
    </source>
</evidence>
<organism evidence="1 2">
    <name type="scientific">Cichlidogyrus casuarinus</name>
    <dbReference type="NCBI Taxonomy" id="1844966"/>
    <lineage>
        <taxon>Eukaryota</taxon>
        <taxon>Metazoa</taxon>
        <taxon>Spiralia</taxon>
        <taxon>Lophotrochozoa</taxon>
        <taxon>Platyhelminthes</taxon>
        <taxon>Monogenea</taxon>
        <taxon>Monopisthocotylea</taxon>
        <taxon>Dactylogyridea</taxon>
        <taxon>Ancyrocephalidae</taxon>
        <taxon>Cichlidogyrus</taxon>
    </lineage>
</organism>
<reference evidence="1 2" key="1">
    <citation type="submission" date="2024-11" db="EMBL/GenBank/DDBJ databases">
        <title>Adaptive evolution of stress response genes in parasites aligns with host niche diversity.</title>
        <authorList>
            <person name="Hahn C."/>
            <person name="Resl P."/>
        </authorList>
    </citation>
    <scope>NUCLEOTIDE SEQUENCE [LARGE SCALE GENOMIC DNA]</scope>
    <source>
        <strain evidence="1">EGGRZ-B1_66</strain>
        <tissue evidence="1">Body</tissue>
    </source>
</reference>
<accession>A0ABD2QFV0</accession>
<dbReference type="EMBL" id="JBJKFK010000352">
    <property type="protein sequence ID" value="KAL3317636.1"/>
    <property type="molecule type" value="Genomic_DNA"/>
</dbReference>
<evidence type="ECO:0000313" key="2">
    <source>
        <dbReference type="Proteomes" id="UP001626550"/>
    </source>
</evidence>
<name>A0ABD2QFV0_9PLAT</name>
<comment type="caution">
    <text evidence="1">The sequence shown here is derived from an EMBL/GenBank/DDBJ whole genome shotgun (WGS) entry which is preliminary data.</text>
</comment>